<feature type="domain" description="Cyclic nucleotide-binding" evidence="4">
    <location>
        <begin position="429"/>
        <end position="535"/>
    </location>
</feature>
<keyword evidence="1" id="KW-1071">Ligand-gated ion channel</keyword>
<protein>
    <recommendedName>
        <fullName evidence="4">Cyclic nucleotide-binding domain-containing protein</fullName>
    </recommendedName>
</protein>
<dbReference type="InterPro" id="IPR014710">
    <property type="entry name" value="RmlC-like_jellyroll"/>
</dbReference>
<dbReference type="PANTHER" id="PTHR45638:SF11">
    <property type="entry name" value="CYCLIC NUCLEOTIDE-GATED CATION CHANNEL SUBUNIT A"/>
    <property type="match status" value="1"/>
</dbReference>
<accession>A0A8S0Z2D3</accession>
<evidence type="ECO:0000313" key="6">
    <source>
        <dbReference type="Proteomes" id="UP000494106"/>
    </source>
</evidence>
<evidence type="ECO:0000259" key="4">
    <source>
        <dbReference type="PROSITE" id="PS50042"/>
    </source>
</evidence>
<evidence type="ECO:0000256" key="3">
    <source>
        <dbReference type="SAM" id="Phobius"/>
    </source>
</evidence>
<keyword evidence="6" id="KW-1185">Reference proteome</keyword>
<dbReference type="PROSITE" id="PS50042">
    <property type="entry name" value="CNMP_BINDING_3"/>
    <property type="match status" value="1"/>
</dbReference>
<dbReference type="Proteomes" id="UP000494106">
    <property type="component" value="Unassembled WGS sequence"/>
</dbReference>
<comment type="caution">
    <text evidence="5">The sequence shown here is derived from an EMBL/GenBank/DDBJ whole genome shotgun (WGS) entry which is preliminary data.</text>
</comment>
<proteinExistence type="predicted"/>
<keyword evidence="3" id="KW-0812">Transmembrane</keyword>
<sequence length="586" mass="68799">MYANHEYSRFHESYYVHPCSIVPEKDVVFTDIVGNGFLVQVKRWWHDLFLLSFSSVRSRGFYNSSHAMRIERFRQYRKYRSRIHPMSKFSYFWNCVIVFAVLLTKILFRFTSSILFEVPLAVYCFAAALEFIIIIDIVINMMTGFINMQIKRVVLNTKKGLIHYCSTKLFLHMMSAIPMHWLMFIKYGQGITCGLCKCNKFIAVIKILNVFSLYRVFETTLFWTWRRSPGATHLFKFLRIATVGLVTMTQFYDVVDVVWMLTVLHDQKLDESSFVSMLIVVRYGIVRNVPSYMVLCYDISRIFKSFFLFSFGLKRNSGFIWDKISSVIAYLIANTFYAWTILECYSMISRQVYPKEQLMNSIVFLNDLLASRQICDRLKFKIDRYFEFKSSRLKLFKTQNGLYKSLPDSLKKEITLSCYSRLIMKIHRLFTEWPMDLIEELALLLKPEMYLSNDIVAEAWTPGQGLMIVDVGVLAVYTVNYEETGHLIDGDYFGEISLVTDKEVRMSYVVAVTSCRILILDKLIFRNYMRKYPEIFYDLKRKLYIRNERLMKLKRLGTLLESRINEQAEETGTSKAPEAGAGESSV</sequence>
<dbReference type="InterPro" id="IPR000595">
    <property type="entry name" value="cNMP-bd_dom"/>
</dbReference>
<dbReference type="SMART" id="SM00100">
    <property type="entry name" value="cNMP"/>
    <property type="match status" value="1"/>
</dbReference>
<feature type="transmembrane region" description="Helical" evidence="3">
    <location>
        <begin position="89"/>
        <end position="108"/>
    </location>
</feature>
<dbReference type="SUPFAM" id="SSF51206">
    <property type="entry name" value="cAMP-binding domain-like"/>
    <property type="match status" value="1"/>
</dbReference>
<dbReference type="EMBL" id="CADEBC010000208">
    <property type="protein sequence ID" value="CAB3226360.1"/>
    <property type="molecule type" value="Genomic_DNA"/>
</dbReference>
<dbReference type="Gene3D" id="2.60.120.10">
    <property type="entry name" value="Jelly Rolls"/>
    <property type="match status" value="1"/>
</dbReference>
<dbReference type="InterPro" id="IPR018490">
    <property type="entry name" value="cNMP-bd_dom_sf"/>
</dbReference>
<dbReference type="GO" id="GO:0005221">
    <property type="term" value="F:intracellularly cyclic nucleotide-activated monoatomic cation channel activity"/>
    <property type="evidence" value="ECO:0007669"/>
    <property type="project" value="InterPro"/>
</dbReference>
<keyword evidence="1" id="KW-0813">Transport</keyword>
<feature type="transmembrane region" description="Helical" evidence="3">
    <location>
        <begin position="120"/>
        <end position="140"/>
    </location>
</feature>
<evidence type="ECO:0000313" key="5">
    <source>
        <dbReference type="EMBL" id="CAB3226360.1"/>
    </source>
</evidence>
<feature type="region of interest" description="Disordered" evidence="2">
    <location>
        <begin position="567"/>
        <end position="586"/>
    </location>
</feature>
<dbReference type="InterPro" id="IPR050866">
    <property type="entry name" value="CNG_cation_channel"/>
</dbReference>
<evidence type="ECO:0000256" key="1">
    <source>
        <dbReference type="ARBA" id="ARBA00023286"/>
    </source>
</evidence>
<name>A0A8S0Z2D3_ARCPL</name>
<feature type="transmembrane region" description="Helical" evidence="3">
    <location>
        <begin position="161"/>
        <end position="181"/>
    </location>
</feature>
<dbReference type="AlphaFoldDB" id="A0A8S0Z2D3"/>
<keyword evidence="1" id="KW-0406">Ion transport</keyword>
<reference evidence="5 6" key="1">
    <citation type="submission" date="2020-04" db="EMBL/GenBank/DDBJ databases">
        <authorList>
            <person name="Wallbank WR R."/>
            <person name="Pardo Diaz C."/>
            <person name="Kozak K."/>
            <person name="Martin S."/>
            <person name="Jiggins C."/>
            <person name="Moest M."/>
            <person name="Warren A I."/>
            <person name="Byers J.R.P. K."/>
            <person name="Montejo-Kovacevich G."/>
            <person name="Yen C E."/>
        </authorList>
    </citation>
    <scope>NUCLEOTIDE SEQUENCE [LARGE SCALE GENOMIC DNA]</scope>
</reference>
<gene>
    <name evidence="5" type="ORF">APLA_LOCUS2818</name>
</gene>
<dbReference type="PANTHER" id="PTHR45638">
    <property type="entry name" value="CYCLIC NUCLEOTIDE-GATED CATION CHANNEL SUBUNIT A"/>
    <property type="match status" value="1"/>
</dbReference>
<dbReference type="OrthoDB" id="421226at2759"/>
<keyword evidence="3" id="KW-1133">Transmembrane helix</keyword>
<keyword evidence="3" id="KW-0472">Membrane</keyword>
<dbReference type="Pfam" id="PF00027">
    <property type="entry name" value="cNMP_binding"/>
    <property type="match status" value="1"/>
</dbReference>
<dbReference type="GO" id="GO:0044877">
    <property type="term" value="F:protein-containing complex binding"/>
    <property type="evidence" value="ECO:0007669"/>
    <property type="project" value="TreeGrafter"/>
</dbReference>
<keyword evidence="1" id="KW-0407">Ion channel</keyword>
<evidence type="ECO:0000256" key="2">
    <source>
        <dbReference type="SAM" id="MobiDB-lite"/>
    </source>
</evidence>
<organism evidence="5 6">
    <name type="scientific">Arctia plantaginis</name>
    <name type="common">Wood tiger moth</name>
    <name type="synonym">Phalaena plantaginis</name>
    <dbReference type="NCBI Taxonomy" id="874455"/>
    <lineage>
        <taxon>Eukaryota</taxon>
        <taxon>Metazoa</taxon>
        <taxon>Ecdysozoa</taxon>
        <taxon>Arthropoda</taxon>
        <taxon>Hexapoda</taxon>
        <taxon>Insecta</taxon>
        <taxon>Pterygota</taxon>
        <taxon>Neoptera</taxon>
        <taxon>Endopterygota</taxon>
        <taxon>Lepidoptera</taxon>
        <taxon>Glossata</taxon>
        <taxon>Ditrysia</taxon>
        <taxon>Noctuoidea</taxon>
        <taxon>Erebidae</taxon>
        <taxon>Arctiinae</taxon>
        <taxon>Arctia</taxon>
    </lineage>
</organism>
<dbReference type="CDD" id="cd00038">
    <property type="entry name" value="CAP_ED"/>
    <property type="match status" value="1"/>
</dbReference>